<dbReference type="Gene3D" id="1.25.40.10">
    <property type="entry name" value="Tetratricopeptide repeat domain"/>
    <property type="match status" value="5"/>
</dbReference>
<dbReference type="InterPro" id="IPR051012">
    <property type="entry name" value="CellSynth/LPSAsmb/PSIAsmb"/>
</dbReference>
<sequence length="1576" mass="170556">MVKDMLRLALLSLALACAAATAQAQPPTAAATTDQLATQARYWEGKGRYDLARENWLKLLRVSPDNPTALSGLANAEAVSGRGAAAQVYLDRLREAHPNHPDLRRLEAAIRAGSYDPDKLAQPRGLARQGKYQQAVEAYRSVFNNDIPGGRLGLEYYQTLAGTDNGWQPAYAGIQKLAQDNPGEPIYRLALAQHLTYQEPTRREGIRSLAELSKDSTLASPARQAWRQALLWLGAKAGDENLYQDYLRQGGDDSQISAKLNSLREARSSAVVAARSEPVDQPPSAEELRGQLVKQGFDSLNDGRLELAEAQFNQALKNYGESADVLGGLGIIRLRQEAYGEAADLLARASNLNKARASRWKDALDTARFWQLVRAAEAARKAGDNALAVRELRRALSQDPQRAAEQPTVRISLADLLVEEEQLPEAEKIYRDILRSQPDNADALRSLMALLARDRRLPEAIALGERASPEVRAQLGGFGVLKAQSLRDQAGEALKAKDDARAEVLLKEALLVDPESPWTRLDLARIYQRQQRSREASTLIDGLLAPGSGNVQAEALYIKALLLAEQQNWYEGLQLLERIEPGARNAGMTELQKRLWVRYQTQRAGVYSHLGQPGVASQILAEVEPYAADQPELLGALATAYADVGDESRALAYIRQALTRTSNPGSGLRLQYAGLLFKLRQDAEFEVVMEDLLRKGDLDAEQSQGLANLRIAYRLRQADLVREEGDLARAYEYLEPLLRLNPKDPRLMMALARLYNDSKDYDQASRLYRQVLAQNDQDLDAYKGAINAALSLSQWDEADALLERAFALDPENPRLYAMAGRSARGRGDDGRALQLFQQALRIDAQRAGEGGNPFSKSNAQPLLQLIDPAAAGSRVPYSPQVLGALAPVPAVAAVKPASASQTPQQTAVLAVARSSSAKSIPAVRAKLAPAAVPVQLAMGNGSRRAAVPLPAARLMRAAWTRGDVSIPARHTAGRLWKVSTPPESGQSKAASATVSRPSGYWAEELRSSGDSAAYRYVEGASGATMAPAAPAATAPVYRSVPASSPAPTPITPTRSEFPAPRRANGTGLQTTLSRPQPSLREELLGDIAELQPPAAGAAAKAAPQIYYGDSYGVYEVPRQSGGYSAPVAAPRYSLPPPPPARVAGPAMDFKLSRPEVVLSQESSSPEDRRQLLREIGDLRAKRSPYGQIGLSLRSRDGVEGLDRLDGIEAPVEIGFPATEAGRFKFRAVPVSLEAGTLSGRSLPLFGTLGLATALASANGEDPTTITSRRISQSESGVALGLGYEVGDFRADFGTSPLGFPVETLVGGVNWRPSVGQTSFKIDVARRSVTDSLLSYAGARDPGTGLVWGGVTKTGGRLDVAYDLGRYGVYGNGSYYLLDGQHLPENSVVEIGGGLYARAVERRSMRLTYGLNLTAFGYDKNLRRFSFGHGGYFSPQSYFAVSVPVEWEGYYNRFSYRIGGAIGIQAFREDGAGYYPSDVGLADAYTAALELADPELQLQGGYSSKQSTGIGFSFGGQFEYLLDPNLSAGARLSIDNARDYQEGSALGYLRYSFYPQSRVSNPPALLLPYFNFGDPRL</sequence>
<comment type="caution">
    <text evidence="11">The sequence shown here is derived from an EMBL/GenBank/DDBJ whole genome shotgun (WGS) entry which is preliminary data.</text>
</comment>
<dbReference type="InParanoid" id="A0A3N0V9Y7"/>
<dbReference type="PANTHER" id="PTHR45586">
    <property type="entry name" value="TPR REPEAT-CONTAINING PROTEIN PA4667"/>
    <property type="match status" value="1"/>
</dbReference>
<accession>A0A3N0V9Y7</accession>
<proteinExistence type="predicted"/>
<dbReference type="PANTHER" id="PTHR45586:SF1">
    <property type="entry name" value="LIPOPOLYSACCHARIDE ASSEMBLY PROTEIN B"/>
    <property type="match status" value="1"/>
</dbReference>
<dbReference type="SMART" id="SM00028">
    <property type="entry name" value="TPR"/>
    <property type="match status" value="11"/>
</dbReference>
<feature type="region of interest" description="Disordered" evidence="8">
    <location>
        <begin position="1040"/>
        <end position="1075"/>
    </location>
</feature>
<keyword evidence="4" id="KW-0677">Repeat</keyword>
<comment type="function">
    <text evidence="1">Required for maximal bacterial cellulose synthesis.</text>
</comment>
<dbReference type="Pfam" id="PF14559">
    <property type="entry name" value="TPR_19"/>
    <property type="match status" value="4"/>
</dbReference>
<dbReference type="InterPro" id="IPR019734">
    <property type="entry name" value="TPR_rpt"/>
</dbReference>
<keyword evidence="6" id="KW-0135">Cellulose biosynthesis</keyword>
<dbReference type="PRINTS" id="PR01441">
    <property type="entry name" value="CELLSNTHASEC"/>
</dbReference>
<evidence type="ECO:0000313" key="11">
    <source>
        <dbReference type="EMBL" id="ROH89603.1"/>
    </source>
</evidence>
<keyword evidence="5 7" id="KW-0802">TPR repeat</keyword>
<dbReference type="InterPro" id="IPR008410">
    <property type="entry name" value="BCSC_C"/>
</dbReference>
<dbReference type="SUPFAM" id="SSF48452">
    <property type="entry name" value="TPR-like"/>
    <property type="match status" value="4"/>
</dbReference>
<feature type="chain" id="PRO_5018220369" description="Cellulose synthase operon C C-terminal domain-containing protein" evidence="9">
    <location>
        <begin position="25"/>
        <end position="1576"/>
    </location>
</feature>
<evidence type="ECO:0000256" key="7">
    <source>
        <dbReference type="PROSITE-ProRule" id="PRU00339"/>
    </source>
</evidence>
<evidence type="ECO:0000256" key="2">
    <source>
        <dbReference type="ARBA" id="ARBA00005186"/>
    </source>
</evidence>
<evidence type="ECO:0000256" key="9">
    <source>
        <dbReference type="SAM" id="SignalP"/>
    </source>
</evidence>
<dbReference type="Pfam" id="PF05420">
    <property type="entry name" value="BCSC_C"/>
    <property type="match status" value="1"/>
</dbReference>
<dbReference type="UniPathway" id="UPA00694"/>
<dbReference type="GO" id="GO:0030244">
    <property type="term" value="P:cellulose biosynthetic process"/>
    <property type="evidence" value="ECO:0007669"/>
    <property type="project" value="UniProtKB-KW"/>
</dbReference>
<comment type="pathway">
    <text evidence="2">Glycan metabolism; bacterial cellulose biosynthesis.</text>
</comment>
<evidence type="ECO:0000256" key="3">
    <source>
        <dbReference type="ARBA" id="ARBA00022729"/>
    </source>
</evidence>
<name>A0A3N0V9Y7_9GAMM</name>
<dbReference type="EMBL" id="RJVO01000004">
    <property type="protein sequence ID" value="ROH89603.1"/>
    <property type="molecule type" value="Genomic_DNA"/>
</dbReference>
<dbReference type="GO" id="GO:0006011">
    <property type="term" value="P:UDP-alpha-D-glucose metabolic process"/>
    <property type="evidence" value="ECO:0007669"/>
    <property type="project" value="InterPro"/>
</dbReference>
<protein>
    <recommendedName>
        <fullName evidence="10">Cellulose synthase operon C C-terminal domain-containing protein</fullName>
    </recommendedName>
</protein>
<dbReference type="Pfam" id="PF13432">
    <property type="entry name" value="TPR_16"/>
    <property type="match status" value="2"/>
</dbReference>
<evidence type="ECO:0000256" key="1">
    <source>
        <dbReference type="ARBA" id="ARBA00003476"/>
    </source>
</evidence>
<dbReference type="FunCoup" id="A0A3N0V9Y7">
    <property type="interactions" value="24"/>
</dbReference>
<dbReference type="InterPro" id="IPR011990">
    <property type="entry name" value="TPR-like_helical_dom_sf"/>
</dbReference>
<evidence type="ECO:0000256" key="4">
    <source>
        <dbReference type="ARBA" id="ARBA00022737"/>
    </source>
</evidence>
<feature type="repeat" description="TPR" evidence="7">
    <location>
        <begin position="745"/>
        <end position="778"/>
    </location>
</feature>
<dbReference type="PROSITE" id="PS50005">
    <property type="entry name" value="TPR"/>
    <property type="match status" value="2"/>
</dbReference>
<feature type="domain" description="Cellulose synthase operon C C-terminal" evidence="10">
    <location>
        <begin position="1204"/>
        <end position="1552"/>
    </location>
</feature>
<reference evidence="11 12" key="1">
    <citation type="submission" date="2018-10" db="EMBL/GenBank/DDBJ databases">
        <authorList>
            <person name="Chen W.-M."/>
        </authorList>
    </citation>
    <scope>NUCLEOTIDE SEQUENCE [LARGE SCALE GENOMIC DNA]</scope>
    <source>
        <strain evidence="11 12">THS-13</strain>
    </source>
</reference>
<dbReference type="Proteomes" id="UP000282106">
    <property type="component" value="Unassembled WGS sequence"/>
</dbReference>
<dbReference type="GO" id="GO:0019867">
    <property type="term" value="C:outer membrane"/>
    <property type="evidence" value="ECO:0007669"/>
    <property type="project" value="InterPro"/>
</dbReference>
<evidence type="ECO:0000256" key="6">
    <source>
        <dbReference type="ARBA" id="ARBA00022916"/>
    </source>
</evidence>
<evidence type="ECO:0000313" key="12">
    <source>
        <dbReference type="Proteomes" id="UP000282106"/>
    </source>
</evidence>
<feature type="compositionally biased region" description="Polar residues" evidence="8">
    <location>
        <begin position="1066"/>
        <end position="1075"/>
    </location>
</feature>
<keyword evidence="3 9" id="KW-0732">Signal</keyword>
<gene>
    <name evidence="11" type="ORF">ED208_10775</name>
</gene>
<keyword evidence="12" id="KW-1185">Reference proteome</keyword>
<evidence type="ECO:0000259" key="10">
    <source>
        <dbReference type="Pfam" id="PF05420"/>
    </source>
</evidence>
<evidence type="ECO:0000256" key="5">
    <source>
        <dbReference type="ARBA" id="ARBA00022803"/>
    </source>
</evidence>
<organism evidence="11 12">
    <name type="scientific">Stagnimonas aquatica</name>
    <dbReference type="NCBI Taxonomy" id="2689987"/>
    <lineage>
        <taxon>Bacteria</taxon>
        <taxon>Pseudomonadati</taxon>
        <taxon>Pseudomonadota</taxon>
        <taxon>Gammaproteobacteria</taxon>
        <taxon>Nevskiales</taxon>
        <taxon>Nevskiaceae</taxon>
        <taxon>Stagnimonas</taxon>
    </lineage>
</organism>
<feature type="signal peptide" evidence="9">
    <location>
        <begin position="1"/>
        <end position="24"/>
    </location>
</feature>
<feature type="repeat" description="TPR" evidence="7">
    <location>
        <begin position="813"/>
        <end position="846"/>
    </location>
</feature>
<evidence type="ECO:0000256" key="8">
    <source>
        <dbReference type="SAM" id="MobiDB-lite"/>
    </source>
</evidence>
<dbReference type="InterPro" id="IPR003921">
    <property type="entry name" value="Cell_synth_C"/>
</dbReference>